<dbReference type="EMBL" id="JANPWB010000016">
    <property type="protein sequence ID" value="KAJ1084021.1"/>
    <property type="molecule type" value="Genomic_DNA"/>
</dbReference>
<protein>
    <submittedName>
        <fullName evidence="2">Uncharacterized protein</fullName>
    </submittedName>
</protein>
<evidence type="ECO:0000256" key="1">
    <source>
        <dbReference type="SAM" id="MobiDB-lite"/>
    </source>
</evidence>
<comment type="caution">
    <text evidence="2">The sequence shown here is derived from an EMBL/GenBank/DDBJ whole genome shotgun (WGS) entry which is preliminary data.</text>
</comment>
<organism evidence="2 3">
    <name type="scientific">Pleurodeles waltl</name>
    <name type="common">Iberian ribbed newt</name>
    <dbReference type="NCBI Taxonomy" id="8319"/>
    <lineage>
        <taxon>Eukaryota</taxon>
        <taxon>Metazoa</taxon>
        <taxon>Chordata</taxon>
        <taxon>Craniata</taxon>
        <taxon>Vertebrata</taxon>
        <taxon>Euteleostomi</taxon>
        <taxon>Amphibia</taxon>
        <taxon>Batrachia</taxon>
        <taxon>Caudata</taxon>
        <taxon>Salamandroidea</taxon>
        <taxon>Salamandridae</taxon>
        <taxon>Pleurodelinae</taxon>
        <taxon>Pleurodeles</taxon>
    </lineage>
</organism>
<proteinExistence type="predicted"/>
<name>A0AAV7KWZ9_PLEWA</name>
<evidence type="ECO:0000313" key="2">
    <source>
        <dbReference type="EMBL" id="KAJ1084021.1"/>
    </source>
</evidence>
<accession>A0AAV7KWZ9</accession>
<sequence length="100" mass="11240">MTTQIKVRTTRRSNVLTRWKTSVESGAREITVPEQLLERTRRYQAVLMSLVASEESGNISYGTGSTISPPQGLRPKMAKTNEAVPTVWTSRGLMELKSDW</sequence>
<reference evidence="2" key="1">
    <citation type="journal article" date="2022" name="bioRxiv">
        <title>Sequencing and chromosome-scale assembly of the giantPleurodeles waltlgenome.</title>
        <authorList>
            <person name="Brown T."/>
            <person name="Elewa A."/>
            <person name="Iarovenko S."/>
            <person name="Subramanian E."/>
            <person name="Araus A.J."/>
            <person name="Petzold A."/>
            <person name="Susuki M."/>
            <person name="Suzuki K.-i.T."/>
            <person name="Hayashi T."/>
            <person name="Toyoda A."/>
            <person name="Oliveira C."/>
            <person name="Osipova E."/>
            <person name="Leigh N.D."/>
            <person name="Simon A."/>
            <person name="Yun M.H."/>
        </authorList>
    </citation>
    <scope>NUCLEOTIDE SEQUENCE</scope>
    <source>
        <strain evidence="2">20211129_DDA</strain>
        <tissue evidence="2">Liver</tissue>
    </source>
</reference>
<feature type="region of interest" description="Disordered" evidence="1">
    <location>
        <begin position="58"/>
        <end position="81"/>
    </location>
</feature>
<gene>
    <name evidence="2" type="ORF">NDU88_004176</name>
</gene>
<evidence type="ECO:0000313" key="3">
    <source>
        <dbReference type="Proteomes" id="UP001066276"/>
    </source>
</evidence>
<dbReference type="Proteomes" id="UP001066276">
    <property type="component" value="Chromosome 12"/>
</dbReference>
<keyword evidence="3" id="KW-1185">Reference proteome</keyword>
<feature type="compositionally biased region" description="Polar residues" evidence="1">
    <location>
        <begin position="58"/>
        <end position="69"/>
    </location>
</feature>
<dbReference type="AlphaFoldDB" id="A0AAV7KWZ9"/>